<dbReference type="AlphaFoldDB" id="A0A1I5U4B1"/>
<keyword evidence="1" id="KW-1133">Transmembrane helix</keyword>
<dbReference type="RefSeq" id="WP_090656352.1">
    <property type="nucleotide sequence ID" value="NZ_FOXQ01000003.1"/>
</dbReference>
<evidence type="ECO:0000256" key="1">
    <source>
        <dbReference type="SAM" id="Phobius"/>
    </source>
</evidence>
<dbReference type="OrthoDB" id="663481at2"/>
<dbReference type="STRING" id="1465490.SAMN05444277_10340"/>
<evidence type="ECO:0000313" key="2">
    <source>
        <dbReference type="EMBL" id="SFP89757.1"/>
    </source>
</evidence>
<keyword evidence="1" id="KW-0472">Membrane</keyword>
<reference evidence="2 3" key="1">
    <citation type="submission" date="2016-10" db="EMBL/GenBank/DDBJ databases">
        <authorList>
            <person name="de Groot N.N."/>
        </authorList>
    </citation>
    <scope>NUCLEOTIDE SEQUENCE [LARGE SCALE GENOMIC DNA]</scope>
    <source>
        <strain evidence="2 3">DSM 28286</strain>
    </source>
</reference>
<keyword evidence="3" id="KW-1185">Reference proteome</keyword>
<dbReference type="Proteomes" id="UP000199031">
    <property type="component" value="Unassembled WGS sequence"/>
</dbReference>
<dbReference type="Gene3D" id="1.25.40.10">
    <property type="entry name" value="Tetratricopeptide repeat domain"/>
    <property type="match status" value="1"/>
</dbReference>
<sequence>MPDNLEYIESYFQQALNAGEKQAFEERCETDEAFAKEVAFYIITRETLREELLAKKQQEWKKLKAEEESAPVFSISKKSTLSKWIMYAAAACVLLVASMFLFEMQSSPQRLASQYINNIDLSQTMDASHDSLQLGIAAYKNKDYAKALGYFEGVAKQDTANSDAKKYTGLTYIQLNNYDKAIEQFDALANMKGLYYNPGDFLKAVALLKRNKSGDEATAKTLLQKVVSENESEKETAEEWLKKF</sequence>
<dbReference type="InterPro" id="IPR011990">
    <property type="entry name" value="TPR-like_helical_dom_sf"/>
</dbReference>
<dbReference type="EMBL" id="FOXQ01000003">
    <property type="protein sequence ID" value="SFP89757.1"/>
    <property type="molecule type" value="Genomic_DNA"/>
</dbReference>
<dbReference type="Pfam" id="PF14559">
    <property type="entry name" value="TPR_19"/>
    <property type="match status" value="1"/>
</dbReference>
<proteinExistence type="predicted"/>
<evidence type="ECO:0000313" key="3">
    <source>
        <dbReference type="Proteomes" id="UP000199031"/>
    </source>
</evidence>
<dbReference type="SUPFAM" id="SSF81901">
    <property type="entry name" value="HCP-like"/>
    <property type="match status" value="1"/>
</dbReference>
<protein>
    <submittedName>
        <fullName evidence="2">Tetratricopeptide repeat-containing protein</fullName>
    </submittedName>
</protein>
<gene>
    <name evidence="2" type="ORF">SAMN05444277_10340</name>
</gene>
<accession>A0A1I5U4B1</accession>
<feature type="transmembrane region" description="Helical" evidence="1">
    <location>
        <begin position="84"/>
        <end position="102"/>
    </location>
</feature>
<keyword evidence="1" id="KW-0812">Transmembrane</keyword>
<name>A0A1I5U4B1_9BACT</name>
<organism evidence="2 3">
    <name type="scientific">Parafilimonas terrae</name>
    <dbReference type="NCBI Taxonomy" id="1465490"/>
    <lineage>
        <taxon>Bacteria</taxon>
        <taxon>Pseudomonadati</taxon>
        <taxon>Bacteroidota</taxon>
        <taxon>Chitinophagia</taxon>
        <taxon>Chitinophagales</taxon>
        <taxon>Chitinophagaceae</taxon>
        <taxon>Parafilimonas</taxon>
    </lineage>
</organism>